<sequence>MVNSNDKNVILSFEKVLRLNKNNQNQAEQLVYLPLLTKNLLFIVNNQNARMKKITSIIYYTHSLI</sequence>
<dbReference type="HOGENOM" id="CLU_2841587_0_0_5"/>
<protein>
    <submittedName>
        <fullName evidence="1">Uncharacterized protein</fullName>
    </submittedName>
</protein>
<gene>
    <name evidence="1" type="ORF">A1OE_322</name>
</gene>
<keyword evidence="2" id="KW-1185">Reference proteome</keyword>
<organism evidence="1 2">
    <name type="scientific">Candidatus Endolissoclinum faulkneri L2</name>
    <dbReference type="NCBI Taxonomy" id="1193729"/>
    <lineage>
        <taxon>Bacteria</taxon>
        <taxon>Pseudomonadati</taxon>
        <taxon>Pseudomonadota</taxon>
        <taxon>Alphaproteobacteria</taxon>
        <taxon>Rhodospirillales</taxon>
        <taxon>Rhodospirillaceae</taxon>
        <taxon>Candidatus Endolissoclinum</taxon>
    </lineage>
</organism>
<dbReference type="EMBL" id="CP003539">
    <property type="protein sequence ID" value="AFX98519.1"/>
    <property type="molecule type" value="Genomic_DNA"/>
</dbReference>
<proteinExistence type="predicted"/>
<dbReference type="KEGG" id="thal:A1OE_322"/>
<dbReference type="AlphaFoldDB" id="K7YPM4"/>
<evidence type="ECO:0000313" key="1">
    <source>
        <dbReference type="EMBL" id="AFX98519.1"/>
    </source>
</evidence>
<accession>K7YPM4</accession>
<dbReference type="Proteomes" id="UP000010077">
    <property type="component" value="Chromosome"/>
</dbReference>
<reference evidence="1 2" key="1">
    <citation type="journal article" date="2012" name="Proc. Natl. Acad. Sci. U.S.A.">
        <title>Genome streamlining and chemical defense in a coral reef symbiosis.</title>
        <authorList>
            <person name="Kwan J.C."/>
            <person name="Donia M.S."/>
            <person name="Han A.W."/>
            <person name="Hirose E."/>
            <person name="Haygood M.G."/>
            <person name="Schmidt E.W."/>
        </authorList>
    </citation>
    <scope>NUCLEOTIDE SEQUENCE [LARGE SCALE GENOMIC DNA]</scope>
    <source>
        <strain evidence="1 2">L2</strain>
    </source>
</reference>
<evidence type="ECO:0000313" key="2">
    <source>
        <dbReference type="Proteomes" id="UP000010077"/>
    </source>
</evidence>
<name>K7YPM4_9PROT</name>